<dbReference type="AlphaFoldDB" id="A0A245ZVN8"/>
<feature type="region of interest" description="Disordered" evidence="1">
    <location>
        <begin position="266"/>
        <end position="292"/>
    </location>
</feature>
<dbReference type="EMBL" id="NBBI01000001">
    <property type="protein sequence ID" value="OWK33814.1"/>
    <property type="molecule type" value="Genomic_DNA"/>
</dbReference>
<evidence type="ECO:0000259" key="2">
    <source>
        <dbReference type="Pfam" id="PF00535"/>
    </source>
</evidence>
<dbReference type="SUPFAM" id="SSF53448">
    <property type="entry name" value="Nucleotide-diphospho-sugar transferases"/>
    <property type="match status" value="1"/>
</dbReference>
<protein>
    <submittedName>
        <fullName evidence="3">N-acetylglucosaminyl-diphospho-decaprenol L-rhamnosyltransferase</fullName>
        <ecNumber evidence="3">2.4.1.289</ecNumber>
    </submittedName>
</protein>
<dbReference type="Pfam" id="PF00535">
    <property type="entry name" value="Glycos_transf_2"/>
    <property type="match status" value="1"/>
</dbReference>
<name>A0A245ZVN8_9SPHN</name>
<gene>
    <name evidence="3" type="primary">wbbL_2</name>
    <name evidence="3" type="ORF">SPDO_07020</name>
</gene>
<dbReference type="PANTHER" id="PTHR43179:SF7">
    <property type="entry name" value="RHAMNOSYLTRANSFERASE WBBL"/>
    <property type="match status" value="1"/>
</dbReference>
<organism evidence="3 4">
    <name type="scientific">Sphingomonas dokdonensis</name>
    <dbReference type="NCBI Taxonomy" id="344880"/>
    <lineage>
        <taxon>Bacteria</taxon>
        <taxon>Pseudomonadati</taxon>
        <taxon>Pseudomonadota</taxon>
        <taxon>Alphaproteobacteria</taxon>
        <taxon>Sphingomonadales</taxon>
        <taxon>Sphingomonadaceae</taxon>
        <taxon>Sphingomonas</taxon>
    </lineage>
</organism>
<reference evidence="3 4" key="1">
    <citation type="submission" date="2017-03" db="EMBL/GenBank/DDBJ databases">
        <title>Genome sequence of Sphingomonas dokdonensis DSM 21029.</title>
        <authorList>
            <person name="Poehlein A."/>
            <person name="Wuebbeler J.H."/>
            <person name="Steinbuechel A."/>
            <person name="Daniel R."/>
        </authorList>
    </citation>
    <scope>NUCLEOTIDE SEQUENCE [LARGE SCALE GENOMIC DNA]</scope>
    <source>
        <strain evidence="3 4">DSM 21029</strain>
    </source>
</reference>
<keyword evidence="4" id="KW-1185">Reference proteome</keyword>
<dbReference type="InterPro" id="IPR001173">
    <property type="entry name" value="Glyco_trans_2-like"/>
</dbReference>
<keyword evidence="3" id="KW-0808">Transferase</keyword>
<evidence type="ECO:0000256" key="1">
    <source>
        <dbReference type="SAM" id="MobiDB-lite"/>
    </source>
</evidence>
<keyword evidence="3" id="KW-0328">Glycosyltransferase</keyword>
<dbReference type="GO" id="GO:0102096">
    <property type="term" value="F:decaprenyl-N-acetyl-alpha-D-glucosaminyl-pyrophosphate:dTDP-alpha-L-rhamnose rhamnosyltransferase activity"/>
    <property type="evidence" value="ECO:0007669"/>
    <property type="project" value="UniProtKB-EC"/>
</dbReference>
<feature type="region of interest" description="Disordered" evidence="1">
    <location>
        <begin position="432"/>
        <end position="454"/>
    </location>
</feature>
<feature type="compositionally biased region" description="Basic and acidic residues" evidence="1">
    <location>
        <begin position="7"/>
        <end position="21"/>
    </location>
</feature>
<sequence>MPAARPATDRIDKGQSTHDDGAARWRKILAVAEAFASERLADEALAASLGYPIEAYDQFRRDIAVRPPPPSSEKSSVPTVLVDARDTEPYLLRATLRSLQDQSVGDWSARVIAPAAICEGPVASFADTDPRIHFKSSAAFSPVAGEHAILLDAGTVLDPEALAWFSFALLRTGAAAVFADEDRGVADPDFGLLRADPLLFGMFDEALVSHGVVPAVVALAGPLPDQAGAGSRGAALLAAAGRGMVAHVPRVLVTRLEVPLVARGGRIDAPGEGREETPGEPAARTGASPAQGGRRIAVVIPTRDEARLLARAIQSLRSTASQPDRLDIVVVDNRSVLPETTALLDRLIMAGTARVVPFDSAFNWSLASNRGAAASDAPLIVFANNDIEMLSAGWDELVEDWLGQSDVGAVGARLLYPDRTIQHAGIAFGFGPTGTEHEGRGVPAPDSGPGGRYTSPHRVSAVTGAFLAVRRSDFEQVGGFDAARLMIGHSDIDLCLRLRDAGRTILYCPAIQAIHHEGATRGRNETQAAIAWDEGERIDLVKRWGGALNDDPGVSPYWRRGERPFAFLREPTMREILAHIDRSARADPWRPHKGQSVPHHATDMA</sequence>
<dbReference type="Proteomes" id="UP000197290">
    <property type="component" value="Unassembled WGS sequence"/>
</dbReference>
<feature type="compositionally biased region" description="Basic and acidic residues" evidence="1">
    <location>
        <begin position="266"/>
        <end position="277"/>
    </location>
</feature>
<dbReference type="Gene3D" id="3.90.550.10">
    <property type="entry name" value="Spore Coat Polysaccharide Biosynthesis Protein SpsA, Chain A"/>
    <property type="match status" value="1"/>
</dbReference>
<proteinExistence type="predicted"/>
<dbReference type="EC" id="2.4.1.289" evidence="3"/>
<dbReference type="InterPro" id="IPR029044">
    <property type="entry name" value="Nucleotide-diphossugar_trans"/>
</dbReference>
<dbReference type="PANTHER" id="PTHR43179">
    <property type="entry name" value="RHAMNOSYLTRANSFERASE WBBL"/>
    <property type="match status" value="1"/>
</dbReference>
<evidence type="ECO:0000313" key="4">
    <source>
        <dbReference type="Proteomes" id="UP000197290"/>
    </source>
</evidence>
<evidence type="ECO:0000313" key="3">
    <source>
        <dbReference type="EMBL" id="OWK33814.1"/>
    </source>
</evidence>
<accession>A0A245ZVN8</accession>
<comment type="caution">
    <text evidence="3">The sequence shown here is derived from an EMBL/GenBank/DDBJ whole genome shotgun (WGS) entry which is preliminary data.</text>
</comment>
<feature type="region of interest" description="Disordered" evidence="1">
    <location>
        <begin position="1"/>
        <end position="21"/>
    </location>
</feature>
<feature type="domain" description="Glycosyltransferase 2-like" evidence="2">
    <location>
        <begin position="298"/>
        <end position="420"/>
    </location>
</feature>